<gene>
    <name evidence="4" type="ORF">SAMN05216600_103119</name>
</gene>
<evidence type="ECO:0000259" key="3">
    <source>
        <dbReference type="SMART" id="SM00062"/>
    </source>
</evidence>
<dbReference type="PANTHER" id="PTHR35936:SF25">
    <property type="entry name" value="ABC TRANSPORTER SUBSTRATE-BINDING PROTEIN"/>
    <property type="match status" value="1"/>
</dbReference>
<sequence>MTLQAQPLRIVSEAWPPYIYEVDGELRGLDYETTQVVLERLGIQTTWELMPWKRCLLSVQQGKADALLDVFHSTARNTWMVFPEEPLSTVEFVLFYHRENPHRFQKIEDLTGLTVGVSAGYLYANPAFRNSPLFKREPAASHEANFGKLLRQRVDLVINDRRSGRYLLEQLGMSQVIAHHPSVIARTPMYLGLSRSPRHQQLARRFASALRQFKREPAYTALRARYAHPDTSVEMATSNR</sequence>
<keyword evidence="5" id="KW-1185">Reference proteome</keyword>
<dbReference type="RefSeq" id="WP_244168310.1">
    <property type="nucleotide sequence ID" value="NZ_FOFP01000003.1"/>
</dbReference>
<dbReference type="EMBL" id="FOFP01000003">
    <property type="protein sequence ID" value="SEQ05622.1"/>
    <property type="molecule type" value="Genomic_DNA"/>
</dbReference>
<feature type="domain" description="Solute-binding protein family 3/N-terminal" evidence="3">
    <location>
        <begin position="7"/>
        <end position="230"/>
    </location>
</feature>
<dbReference type="SUPFAM" id="SSF53850">
    <property type="entry name" value="Periplasmic binding protein-like II"/>
    <property type="match status" value="1"/>
</dbReference>
<protein>
    <submittedName>
        <fullName evidence="4">Polar amino acid transport system substrate-binding protein</fullName>
    </submittedName>
</protein>
<dbReference type="Pfam" id="PF00497">
    <property type="entry name" value="SBP_bac_3"/>
    <property type="match status" value="1"/>
</dbReference>
<comment type="similarity">
    <text evidence="1">Belongs to the bacterial solute-binding protein 3 family.</text>
</comment>
<comment type="caution">
    <text evidence="4">The sequence shown here is derived from an EMBL/GenBank/DDBJ whole genome shotgun (WGS) entry which is preliminary data.</text>
</comment>
<name>A0ABY1B687_9PSED</name>
<dbReference type="SMART" id="SM00062">
    <property type="entry name" value="PBPb"/>
    <property type="match status" value="1"/>
</dbReference>
<evidence type="ECO:0000313" key="4">
    <source>
        <dbReference type="EMBL" id="SEQ05622.1"/>
    </source>
</evidence>
<dbReference type="PANTHER" id="PTHR35936">
    <property type="entry name" value="MEMBRANE-BOUND LYTIC MUREIN TRANSGLYCOSYLASE F"/>
    <property type="match status" value="1"/>
</dbReference>
<dbReference type="InterPro" id="IPR001638">
    <property type="entry name" value="Solute-binding_3/MltF_N"/>
</dbReference>
<organism evidence="4 5">
    <name type="scientific">Pseudomonas cuatrocienegasensis</name>
    <dbReference type="NCBI Taxonomy" id="543360"/>
    <lineage>
        <taxon>Bacteria</taxon>
        <taxon>Pseudomonadati</taxon>
        <taxon>Pseudomonadota</taxon>
        <taxon>Gammaproteobacteria</taxon>
        <taxon>Pseudomonadales</taxon>
        <taxon>Pseudomonadaceae</taxon>
        <taxon>Pseudomonas</taxon>
    </lineage>
</organism>
<evidence type="ECO:0000313" key="5">
    <source>
        <dbReference type="Proteomes" id="UP000198512"/>
    </source>
</evidence>
<dbReference type="Proteomes" id="UP000198512">
    <property type="component" value="Unassembled WGS sequence"/>
</dbReference>
<evidence type="ECO:0000256" key="1">
    <source>
        <dbReference type="ARBA" id="ARBA00010333"/>
    </source>
</evidence>
<keyword evidence="2" id="KW-0732">Signal</keyword>
<accession>A0ABY1B687</accession>
<proteinExistence type="inferred from homology"/>
<dbReference type="Gene3D" id="3.40.190.10">
    <property type="entry name" value="Periplasmic binding protein-like II"/>
    <property type="match status" value="2"/>
</dbReference>
<evidence type="ECO:0000256" key="2">
    <source>
        <dbReference type="ARBA" id="ARBA00022729"/>
    </source>
</evidence>
<reference evidence="4 5" key="1">
    <citation type="submission" date="2016-10" db="EMBL/GenBank/DDBJ databases">
        <authorList>
            <person name="Varghese N."/>
            <person name="Submissions S."/>
        </authorList>
    </citation>
    <scope>NUCLEOTIDE SEQUENCE [LARGE SCALE GENOMIC DNA]</scope>
    <source>
        <strain evidence="4 5">CIP 109853</strain>
    </source>
</reference>